<dbReference type="InterPro" id="IPR051058">
    <property type="entry name" value="GDSL_Est/Lipase"/>
</dbReference>
<accession>A0A140CZC4</accession>
<dbReference type="PANTHER" id="PTHR45648">
    <property type="entry name" value="GDSL LIPASE/ACYLHYDROLASE FAMILY PROTEIN (AFU_ORTHOLOGUE AFUA_4G14700)"/>
    <property type="match status" value="1"/>
</dbReference>
<evidence type="ECO:0000313" key="2">
    <source>
        <dbReference type="EMBL" id="AMJ52087.1"/>
    </source>
</evidence>
<dbReference type="InterPro" id="IPR001087">
    <property type="entry name" value="GDSL"/>
</dbReference>
<dbReference type="Gene3D" id="3.40.50.1110">
    <property type="entry name" value="SGNH hydrolase"/>
    <property type="match status" value="1"/>
</dbReference>
<sequence length="303" mass="33224">MLPLTTSSATTYFFTFGDSYSQTGFNVTLDKPSAANPLGNPTYPGWTTTGGPNWIGYLTAKYNSSLVYSYNFAYGGATTDATLVAPYEPTVLSFIDQVAEFTDSVASKPDYAPWSADDSLFGIWLGVNDVGNSWWEANETARIGQIMDQYFNQTNILYEAGGRNFAFLGVPPIQRAPTNLVNDQASRDAEAAVITEYNDALSQRAQAFASNRTDIKVYVVDTQEPFNVVLDNPGAFGAANATCYDADGLTCLWFNDYHPGQAIHDLVASKFASVYDFFSLRLTWFVIGFPTRSVRVPVSKPCI</sequence>
<dbReference type="GO" id="GO:0016788">
    <property type="term" value="F:hydrolase activity, acting on ester bonds"/>
    <property type="evidence" value="ECO:0007669"/>
    <property type="project" value="InterPro"/>
</dbReference>
<dbReference type="Pfam" id="PF00657">
    <property type="entry name" value="Lipase_GDSL"/>
    <property type="match status" value="1"/>
</dbReference>
<organism evidence="2">
    <name type="scientific">Ascomycota sp. F53</name>
    <dbReference type="NCBI Taxonomy" id="1168013"/>
    <lineage>
        <taxon>Eukaryota</taxon>
        <taxon>Fungi</taxon>
        <taxon>Dikarya</taxon>
        <taxon>Ascomycota</taxon>
    </lineage>
</organism>
<dbReference type="InterPro" id="IPR036514">
    <property type="entry name" value="SGNH_hydro_sf"/>
</dbReference>
<name>A0A140CZC4_9ASCO</name>
<reference evidence="2" key="1">
    <citation type="submission" date="2015-09" db="EMBL/GenBank/DDBJ databases">
        <title>Lijiquinone is a novel azaphilone product of a rare tandem iterative polyketide synthase.</title>
        <authorList>
            <person name="Miller K.I."/>
            <person name="Kalaitzis J.A."/>
            <person name="Chau R."/>
            <person name="Cain J.W."/>
            <person name="Neilan B.A."/>
        </authorList>
    </citation>
    <scope>NUCLEOTIDE SEQUENCE</scope>
</reference>
<protein>
    <submittedName>
        <fullName evidence="2">LijH</fullName>
    </submittedName>
</protein>
<evidence type="ECO:0000256" key="1">
    <source>
        <dbReference type="ARBA" id="ARBA00022801"/>
    </source>
</evidence>
<dbReference type="AlphaFoldDB" id="A0A140CZC4"/>
<dbReference type="SUPFAM" id="SSF52266">
    <property type="entry name" value="SGNH hydrolase"/>
    <property type="match status" value="1"/>
</dbReference>
<keyword evidence="1" id="KW-0378">Hydrolase</keyword>
<dbReference type="PANTHER" id="PTHR45648:SF22">
    <property type="entry name" value="GDSL LIPASE_ACYLHYDROLASE FAMILY PROTEIN (AFU_ORTHOLOGUE AFUA_4G14700)"/>
    <property type="match status" value="1"/>
</dbReference>
<dbReference type="CDD" id="cd01846">
    <property type="entry name" value="fatty_acyltransferase_like"/>
    <property type="match status" value="1"/>
</dbReference>
<dbReference type="EMBL" id="KT874412">
    <property type="protein sequence ID" value="AMJ52087.1"/>
    <property type="molecule type" value="Genomic_DNA"/>
</dbReference>
<proteinExistence type="predicted"/>